<evidence type="ECO:0000256" key="11">
    <source>
        <dbReference type="ARBA" id="ARBA00023012"/>
    </source>
</evidence>
<keyword evidence="9" id="KW-0067">ATP-binding</keyword>
<keyword evidence="8 15" id="KW-0418">Kinase</keyword>
<name>A0A1M6NPB7_PARC5</name>
<dbReference type="InterPro" id="IPR003594">
    <property type="entry name" value="HATPase_dom"/>
</dbReference>
<dbReference type="InterPro" id="IPR005467">
    <property type="entry name" value="His_kinase_dom"/>
</dbReference>
<keyword evidence="10 13" id="KW-1133">Transmembrane helix</keyword>
<dbReference type="SUPFAM" id="SSF55874">
    <property type="entry name" value="ATPase domain of HSP90 chaperone/DNA topoisomerase II/histidine kinase"/>
    <property type="match status" value="1"/>
</dbReference>
<evidence type="ECO:0000256" key="5">
    <source>
        <dbReference type="ARBA" id="ARBA00022679"/>
    </source>
</evidence>
<dbReference type="InterPro" id="IPR036097">
    <property type="entry name" value="HisK_dim/P_sf"/>
</dbReference>
<dbReference type="InterPro" id="IPR004358">
    <property type="entry name" value="Sig_transdc_His_kin-like_C"/>
</dbReference>
<dbReference type="FunFam" id="3.30.565.10:FF:000013">
    <property type="entry name" value="Two-component sensor histidine kinase"/>
    <property type="match status" value="1"/>
</dbReference>
<dbReference type="GO" id="GO:0000155">
    <property type="term" value="F:phosphorelay sensor kinase activity"/>
    <property type="evidence" value="ECO:0007669"/>
    <property type="project" value="InterPro"/>
</dbReference>
<reference evidence="16" key="1">
    <citation type="submission" date="2016-11" db="EMBL/GenBank/DDBJ databases">
        <authorList>
            <person name="Varghese N."/>
            <person name="Submissions S."/>
        </authorList>
    </citation>
    <scope>NUCLEOTIDE SEQUENCE [LARGE SCALE GENOMIC DNA]</scope>
    <source>
        <strain evidence="16">DSM 15212 / CIP 107654 / DViRD3</strain>
    </source>
</reference>
<evidence type="ECO:0000256" key="10">
    <source>
        <dbReference type="ARBA" id="ARBA00022989"/>
    </source>
</evidence>
<dbReference type="GO" id="GO:0005524">
    <property type="term" value="F:ATP binding"/>
    <property type="evidence" value="ECO:0007669"/>
    <property type="project" value="UniProtKB-KW"/>
</dbReference>
<protein>
    <recommendedName>
        <fullName evidence="3">histidine kinase</fullName>
        <ecNumber evidence="3">2.7.13.3</ecNumber>
    </recommendedName>
</protein>
<keyword evidence="11" id="KW-0902">Two-component regulatory system</keyword>
<evidence type="ECO:0000256" key="6">
    <source>
        <dbReference type="ARBA" id="ARBA00022692"/>
    </source>
</evidence>
<dbReference type="EC" id="2.7.13.3" evidence="3"/>
<organism evidence="15 16">
    <name type="scientific">Paramaledivibacter caminithermalis (strain DSM 15212 / CIP 107654 / DViRD3)</name>
    <name type="common">Clostridium caminithermale</name>
    <dbReference type="NCBI Taxonomy" id="1121301"/>
    <lineage>
        <taxon>Bacteria</taxon>
        <taxon>Bacillati</taxon>
        <taxon>Bacillota</taxon>
        <taxon>Clostridia</taxon>
        <taxon>Peptostreptococcales</taxon>
        <taxon>Caminicellaceae</taxon>
        <taxon>Paramaledivibacter</taxon>
    </lineage>
</organism>
<comment type="catalytic activity">
    <reaction evidence="1">
        <text>ATP + protein L-histidine = ADP + protein N-phospho-L-histidine.</text>
        <dbReference type="EC" id="2.7.13.3"/>
    </reaction>
</comment>
<evidence type="ECO:0000313" key="16">
    <source>
        <dbReference type="Proteomes" id="UP000184465"/>
    </source>
</evidence>
<dbReference type="InterPro" id="IPR036890">
    <property type="entry name" value="HATPase_C_sf"/>
</dbReference>
<dbReference type="Gene3D" id="1.10.8.500">
    <property type="entry name" value="HAMP domain in histidine kinase"/>
    <property type="match status" value="1"/>
</dbReference>
<keyword evidence="4" id="KW-0597">Phosphoprotein</keyword>
<dbReference type="SMART" id="SM00388">
    <property type="entry name" value="HisKA"/>
    <property type="match status" value="1"/>
</dbReference>
<evidence type="ECO:0000259" key="14">
    <source>
        <dbReference type="PROSITE" id="PS50109"/>
    </source>
</evidence>
<dbReference type="PROSITE" id="PS51257">
    <property type="entry name" value="PROKAR_LIPOPROTEIN"/>
    <property type="match status" value="1"/>
</dbReference>
<dbReference type="SUPFAM" id="SSF47384">
    <property type="entry name" value="Homodimeric domain of signal transducing histidine kinase"/>
    <property type="match status" value="1"/>
</dbReference>
<dbReference type="RefSeq" id="WP_073149094.1">
    <property type="nucleotide sequence ID" value="NZ_FRAG01000018.1"/>
</dbReference>
<dbReference type="PANTHER" id="PTHR45528">
    <property type="entry name" value="SENSOR HISTIDINE KINASE CPXA"/>
    <property type="match status" value="1"/>
</dbReference>
<feature type="transmembrane region" description="Helical" evidence="13">
    <location>
        <begin position="7"/>
        <end position="28"/>
    </location>
</feature>
<feature type="domain" description="Histidine kinase" evidence="14">
    <location>
        <begin position="122"/>
        <end position="339"/>
    </location>
</feature>
<dbReference type="PROSITE" id="PS50109">
    <property type="entry name" value="HIS_KIN"/>
    <property type="match status" value="1"/>
</dbReference>
<accession>A0A1M6NPB7</accession>
<keyword evidence="16" id="KW-1185">Reference proteome</keyword>
<comment type="subcellular location">
    <subcellularLocation>
        <location evidence="2">Membrane</location>
        <topology evidence="2">Multi-pass membrane protein</topology>
    </subcellularLocation>
</comment>
<keyword evidence="12 13" id="KW-0472">Membrane</keyword>
<evidence type="ECO:0000256" key="7">
    <source>
        <dbReference type="ARBA" id="ARBA00022741"/>
    </source>
</evidence>
<dbReference type="PRINTS" id="PR00344">
    <property type="entry name" value="BCTRLSENSOR"/>
</dbReference>
<evidence type="ECO:0000256" key="2">
    <source>
        <dbReference type="ARBA" id="ARBA00004141"/>
    </source>
</evidence>
<dbReference type="EMBL" id="FRAG01000018">
    <property type="protein sequence ID" value="SHJ97559.1"/>
    <property type="molecule type" value="Genomic_DNA"/>
</dbReference>
<dbReference type="CDD" id="cd00082">
    <property type="entry name" value="HisKA"/>
    <property type="match status" value="1"/>
</dbReference>
<evidence type="ECO:0000313" key="15">
    <source>
        <dbReference type="EMBL" id="SHJ97559.1"/>
    </source>
</evidence>
<dbReference type="SMART" id="SM00387">
    <property type="entry name" value="HATPase_c"/>
    <property type="match status" value="1"/>
</dbReference>
<dbReference type="Proteomes" id="UP000184465">
    <property type="component" value="Unassembled WGS sequence"/>
</dbReference>
<sequence>MKEMDKICMVLNFIVFSLSCIICGILYFSNIINPYLIVLNSSVIILSLIKIHMNYKGILKIKMINQQLDRIISGNLNTRILIKEDGLLSNLACKFNEVIEILQNTKENQIIVEESRRKLMSNISHDIRTPLTSIIGYVDALKDGVADSEKEKSEYLEIISSKSKKLKKLIDEIFYMAKLDSDDIEMNFQVQDISEIIRECIIEFLPEINKKEIKLKVNLTEDKTLVYADKLSITRILNNIIKNALQYGYEGKVLGINLIVTRSNYEISIWDRGAGIDEEHLPYIFDRLYIKDKARKNTLGSSGLGLAIVKKLLEMHGGTIWVESKPYDKTIFTFTIPKL</sequence>
<dbReference type="FunFam" id="1.10.287.130:FF:000001">
    <property type="entry name" value="Two-component sensor histidine kinase"/>
    <property type="match status" value="1"/>
</dbReference>
<evidence type="ECO:0000256" key="8">
    <source>
        <dbReference type="ARBA" id="ARBA00022777"/>
    </source>
</evidence>
<gene>
    <name evidence="15" type="ORF">SAMN02745912_01806</name>
</gene>
<dbReference type="PANTHER" id="PTHR45528:SF8">
    <property type="entry name" value="HISTIDINE KINASE"/>
    <property type="match status" value="1"/>
</dbReference>
<evidence type="ECO:0000256" key="4">
    <source>
        <dbReference type="ARBA" id="ARBA00022553"/>
    </source>
</evidence>
<evidence type="ECO:0000256" key="13">
    <source>
        <dbReference type="SAM" id="Phobius"/>
    </source>
</evidence>
<dbReference type="Pfam" id="PF02518">
    <property type="entry name" value="HATPase_c"/>
    <property type="match status" value="1"/>
</dbReference>
<dbReference type="InterPro" id="IPR050398">
    <property type="entry name" value="HssS/ArlS-like"/>
</dbReference>
<dbReference type="Gene3D" id="1.10.287.130">
    <property type="match status" value="1"/>
</dbReference>
<keyword evidence="5" id="KW-0808">Transferase</keyword>
<dbReference type="STRING" id="1121301.SAMN02745912_01806"/>
<dbReference type="AlphaFoldDB" id="A0A1M6NPB7"/>
<dbReference type="Pfam" id="PF00512">
    <property type="entry name" value="HisKA"/>
    <property type="match status" value="1"/>
</dbReference>
<dbReference type="GO" id="GO:0005886">
    <property type="term" value="C:plasma membrane"/>
    <property type="evidence" value="ECO:0007669"/>
    <property type="project" value="TreeGrafter"/>
</dbReference>
<keyword evidence="6 13" id="KW-0812">Transmembrane</keyword>
<keyword evidence="7" id="KW-0547">Nucleotide-binding</keyword>
<evidence type="ECO:0000256" key="9">
    <source>
        <dbReference type="ARBA" id="ARBA00022840"/>
    </source>
</evidence>
<dbReference type="InterPro" id="IPR003661">
    <property type="entry name" value="HisK_dim/P_dom"/>
</dbReference>
<evidence type="ECO:0000256" key="1">
    <source>
        <dbReference type="ARBA" id="ARBA00000085"/>
    </source>
</evidence>
<evidence type="ECO:0000256" key="12">
    <source>
        <dbReference type="ARBA" id="ARBA00023136"/>
    </source>
</evidence>
<proteinExistence type="predicted"/>
<dbReference type="Gene3D" id="3.30.565.10">
    <property type="entry name" value="Histidine kinase-like ATPase, C-terminal domain"/>
    <property type="match status" value="1"/>
</dbReference>
<evidence type="ECO:0000256" key="3">
    <source>
        <dbReference type="ARBA" id="ARBA00012438"/>
    </source>
</evidence>